<evidence type="ECO:0000313" key="4">
    <source>
        <dbReference type="Proteomes" id="UP000515159"/>
    </source>
</evidence>
<evidence type="ECO:0000256" key="2">
    <source>
        <dbReference type="SAM" id="SignalP"/>
    </source>
</evidence>
<dbReference type="InParanoid" id="A0A6P8PT06"/>
<proteinExistence type="predicted"/>
<organism evidence="4 5">
    <name type="scientific">Geotrypetes seraphini</name>
    <name type="common">Gaboon caecilian</name>
    <name type="synonym">Caecilia seraphini</name>
    <dbReference type="NCBI Taxonomy" id="260995"/>
    <lineage>
        <taxon>Eukaryota</taxon>
        <taxon>Metazoa</taxon>
        <taxon>Chordata</taxon>
        <taxon>Craniata</taxon>
        <taxon>Vertebrata</taxon>
        <taxon>Euteleostomi</taxon>
        <taxon>Amphibia</taxon>
        <taxon>Gymnophiona</taxon>
        <taxon>Geotrypetes</taxon>
    </lineage>
</organism>
<dbReference type="Proteomes" id="UP000515159">
    <property type="component" value="Chromosome 1"/>
</dbReference>
<dbReference type="KEGG" id="gsh:117352659"/>
<feature type="chain" id="PRO_5027818780" evidence="2">
    <location>
        <begin position="23"/>
        <end position="318"/>
    </location>
</feature>
<dbReference type="InterPro" id="IPR052678">
    <property type="entry name" value="OST-beta_subunit"/>
</dbReference>
<feature type="signal peptide" evidence="2">
    <location>
        <begin position="1"/>
        <end position="22"/>
    </location>
</feature>
<dbReference type="AlphaFoldDB" id="A0A6P8PT06"/>
<dbReference type="OrthoDB" id="9899510at2759"/>
<keyword evidence="1" id="KW-1133">Transmembrane helix</keyword>
<evidence type="ECO:0000313" key="5">
    <source>
        <dbReference type="RefSeq" id="XP_033785130.1"/>
    </source>
</evidence>
<dbReference type="Gene3D" id="2.80.10.50">
    <property type="match status" value="1"/>
</dbReference>
<dbReference type="PROSITE" id="PS50231">
    <property type="entry name" value="RICIN_B_LECTIN"/>
    <property type="match status" value="1"/>
</dbReference>
<reference evidence="5" key="1">
    <citation type="submission" date="2025-08" db="UniProtKB">
        <authorList>
            <consortium name="RefSeq"/>
        </authorList>
    </citation>
    <scope>IDENTIFICATION</scope>
</reference>
<dbReference type="PANTHER" id="PTHR36129:SF2">
    <property type="entry name" value="RICIN B LECTIN DOMAIN-CONTAINING PROTEIN"/>
    <property type="match status" value="1"/>
</dbReference>
<keyword evidence="1" id="KW-0812">Transmembrane</keyword>
<keyword evidence="2" id="KW-0732">Signal</keyword>
<dbReference type="SMART" id="SM00458">
    <property type="entry name" value="RICIN"/>
    <property type="match status" value="1"/>
</dbReference>
<sequence>MKRLELALRCLGFLLLCFRGQSFMIKNVYLKKCIHGTHGNSRISLVQCKSHSRHQQWSWDPSTSSLIMPHNKGCLTVKSMHAFAPVKLEPCGSNSQHQAWICNKKGHLNLQGLDLHLNAKPNSNKVFVSTEKDKFSKWKTVTDESICTGDRADEKHTGHVQQKIVDMPSLIHKMVNSSESMTLPWTPRVGLNYSTSVTELSSITWTRKDKMVLTEENSTNWKIAMLVLSPLAFTLGLLILILNIQYNKKKKRIPALKSYPRPALGATLARERSLLTATAGSPQRHTKQVSPTPSLRYGEILIEWKDGTVTPLFDNFSY</sequence>
<accession>A0A6P8PT06</accession>
<dbReference type="InterPro" id="IPR000772">
    <property type="entry name" value="Ricin_B_lectin"/>
</dbReference>
<dbReference type="RefSeq" id="XP_033785130.1">
    <property type="nucleotide sequence ID" value="XM_033929239.1"/>
</dbReference>
<dbReference type="Pfam" id="PF00652">
    <property type="entry name" value="Ricin_B_lectin"/>
    <property type="match status" value="1"/>
</dbReference>
<keyword evidence="1" id="KW-0472">Membrane</keyword>
<evidence type="ECO:0000259" key="3">
    <source>
        <dbReference type="SMART" id="SM00458"/>
    </source>
</evidence>
<dbReference type="PANTHER" id="PTHR36129">
    <property type="entry name" value="ORGANIC SOLUTE TRANSPORTER SUBUNIT BETA-RELATED"/>
    <property type="match status" value="1"/>
</dbReference>
<protein>
    <submittedName>
        <fullName evidence="5">Uncharacterized protein LOC117352659 isoform X1</fullName>
    </submittedName>
</protein>
<dbReference type="GeneID" id="117352659"/>
<dbReference type="InterPro" id="IPR035992">
    <property type="entry name" value="Ricin_B-like_lectins"/>
</dbReference>
<dbReference type="SUPFAM" id="SSF50370">
    <property type="entry name" value="Ricin B-like lectins"/>
    <property type="match status" value="1"/>
</dbReference>
<feature type="transmembrane region" description="Helical" evidence="1">
    <location>
        <begin position="221"/>
        <end position="242"/>
    </location>
</feature>
<keyword evidence="4" id="KW-1185">Reference proteome</keyword>
<feature type="domain" description="Ricin B lectin" evidence="3">
    <location>
        <begin position="20"/>
        <end position="141"/>
    </location>
</feature>
<gene>
    <name evidence="5" type="primary">LOC117352659</name>
</gene>
<evidence type="ECO:0000256" key="1">
    <source>
        <dbReference type="SAM" id="Phobius"/>
    </source>
</evidence>
<name>A0A6P8PT06_GEOSA</name>